<dbReference type="PANTHER" id="PTHR43249:SF1">
    <property type="entry name" value="D-GLUCOSIDE 3-DEHYDROGENASE"/>
    <property type="match status" value="1"/>
</dbReference>
<dbReference type="InterPro" id="IPR000683">
    <property type="entry name" value="Gfo/Idh/MocA-like_OxRdtase_N"/>
</dbReference>
<dbReference type="STRING" id="637905.SVI_0579"/>
<evidence type="ECO:0000259" key="2">
    <source>
        <dbReference type="Pfam" id="PF01408"/>
    </source>
</evidence>
<dbReference type="OrthoDB" id="9781031at2"/>
<dbReference type="Gene3D" id="3.40.50.720">
    <property type="entry name" value="NAD(P)-binding Rossmann-like Domain"/>
    <property type="match status" value="1"/>
</dbReference>
<proteinExistence type="predicted"/>
<dbReference type="InterPro" id="IPR052515">
    <property type="entry name" value="Gfo/Idh/MocA_Oxidoreductase"/>
</dbReference>
<dbReference type="PANTHER" id="PTHR43249">
    <property type="entry name" value="UDP-N-ACETYL-2-AMINO-2-DEOXY-D-GLUCURONATE OXIDASE"/>
    <property type="match status" value="1"/>
</dbReference>
<keyword evidence="1" id="KW-0732">Signal</keyword>
<dbReference type="KEGG" id="svo:SVI_0579"/>
<reference evidence="4" key="1">
    <citation type="journal article" date="2010" name="Mol. Biosyst.">
        <title>Complete genome sequence and comparative analysis of Shewanella violacea, a psychrophilic and piezophilic bacterium from deep sea floor sediments.</title>
        <authorList>
            <person name="Aono E."/>
            <person name="Baba T."/>
            <person name="Ara T."/>
            <person name="Nishi T."/>
            <person name="Nakamichi T."/>
            <person name="Inamoto E."/>
            <person name="Toyonaga H."/>
            <person name="Hasegawa M."/>
            <person name="Takai Y."/>
            <person name="Okumura Y."/>
            <person name="Baba M."/>
            <person name="Tomita M."/>
            <person name="Kato C."/>
            <person name="Oshima T."/>
            <person name="Nakasone K."/>
            <person name="Mori H."/>
        </authorList>
    </citation>
    <scope>NUCLEOTIDE SEQUENCE [LARGE SCALE GENOMIC DNA]</scope>
    <source>
        <strain evidence="4">JCM 10179 / CIP 106290 / LMG 19151 / DSS12</strain>
    </source>
</reference>
<gene>
    <name evidence="3" type="ordered locus">SVI_0579</name>
</gene>
<accession>D4ZFV1</accession>
<dbReference type="Proteomes" id="UP000002350">
    <property type="component" value="Chromosome"/>
</dbReference>
<dbReference type="Gene3D" id="3.30.360.10">
    <property type="entry name" value="Dihydrodipicolinate Reductase, domain 2"/>
    <property type="match status" value="1"/>
</dbReference>
<dbReference type="InterPro" id="IPR036291">
    <property type="entry name" value="NAD(P)-bd_dom_sf"/>
</dbReference>
<dbReference type="HOGENOM" id="CLU_023194_1_4_6"/>
<dbReference type="GO" id="GO:0000166">
    <property type="term" value="F:nucleotide binding"/>
    <property type="evidence" value="ECO:0007669"/>
    <property type="project" value="InterPro"/>
</dbReference>
<evidence type="ECO:0000313" key="3">
    <source>
        <dbReference type="EMBL" id="BAJ00550.1"/>
    </source>
</evidence>
<keyword evidence="4" id="KW-1185">Reference proteome</keyword>
<dbReference type="Pfam" id="PF01408">
    <property type="entry name" value="GFO_IDH_MocA"/>
    <property type="match status" value="1"/>
</dbReference>
<dbReference type="SUPFAM" id="SSF51735">
    <property type="entry name" value="NAD(P)-binding Rossmann-fold domains"/>
    <property type="match status" value="1"/>
</dbReference>
<feature type="domain" description="Gfo/Idh/MocA-like oxidoreductase N-terminal" evidence="2">
    <location>
        <begin position="8"/>
        <end position="129"/>
    </location>
</feature>
<dbReference type="eggNOG" id="COG0673">
    <property type="taxonomic scope" value="Bacteria"/>
</dbReference>
<protein>
    <submittedName>
        <fullName evidence="3">Oxidoreductase, Gfo/Idh/MocA family</fullName>
    </submittedName>
</protein>
<dbReference type="AlphaFoldDB" id="D4ZFV1"/>
<evidence type="ECO:0000256" key="1">
    <source>
        <dbReference type="ARBA" id="ARBA00022729"/>
    </source>
</evidence>
<name>D4ZFV1_SHEVD</name>
<dbReference type="RefSeq" id="WP_013049863.1">
    <property type="nucleotide sequence ID" value="NC_014012.1"/>
</dbReference>
<organism evidence="3 4">
    <name type="scientific">Shewanella violacea (strain JCM 10179 / CIP 106290 / LMG 19151 / DSS12)</name>
    <dbReference type="NCBI Taxonomy" id="637905"/>
    <lineage>
        <taxon>Bacteria</taxon>
        <taxon>Pseudomonadati</taxon>
        <taxon>Pseudomonadota</taxon>
        <taxon>Gammaproteobacteria</taxon>
        <taxon>Alteromonadales</taxon>
        <taxon>Shewanellaceae</taxon>
        <taxon>Shewanella</taxon>
    </lineage>
</organism>
<evidence type="ECO:0000313" key="4">
    <source>
        <dbReference type="Proteomes" id="UP000002350"/>
    </source>
</evidence>
<sequence>MAVDNKRIRIGVIGFGTIGKYVVDGALAHNEFEVVAIFDPSLLSVSAEFMSAEKYRHISLMASANELVAYQQVDLVYIATPPATHIEYCRLALAQRKAIWCEKPLSVDLMAAKKLVEELEASGLVSAVNLSLASSPILDKLVSLTMEEEHGAAQQVEMRFHYSEWPRHWQVGAASWLSSREQGGFLREVFSHFVFLQHRLFGEMKLTNCQISFAAGGCETYVMAQYLCGSLPVRVCGGIGGVAPDTNEWTLFTDRRAIRYSDWNKLSMGTQESWWDVDIGQVGSSVLLQLDEVAKMMRGKPHKLASFREALAVQVVVEQTLNSSC</sequence>
<dbReference type="EMBL" id="AP011177">
    <property type="protein sequence ID" value="BAJ00550.1"/>
    <property type="molecule type" value="Genomic_DNA"/>
</dbReference>